<evidence type="ECO:0000313" key="9">
    <source>
        <dbReference type="Proteomes" id="UP000095713"/>
    </source>
</evidence>
<evidence type="ECO:0000259" key="6">
    <source>
        <dbReference type="Pfam" id="PF07980"/>
    </source>
</evidence>
<dbReference type="Proteomes" id="UP000095713">
    <property type="component" value="Unassembled WGS sequence"/>
</dbReference>
<evidence type="ECO:0000259" key="7">
    <source>
        <dbReference type="Pfam" id="PF14322"/>
    </source>
</evidence>
<keyword evidence="9" id="KW-1185">Reference proteome</keyword>
<dbReference type="Gene3D" id="1.25.40.390">
    <property type="match status" value="1"/>
</dbReference>
<name>A0A1E5T8G4_9FLAO</name>
<dbReference type="Pfam" id="PF07980">
    <property type="entry name" value="SusD_RagB"/>
    <property type="match status" value="1"/>
</dbReference>
<dbReference type="PROSITE" id="PS51257">
    <property type="entry name" value="PROKAR_LIPOPROTEIN"/>
    <property type="match status" value="1"/>
</dbReference>
<protein>
    <recommendedName>
        <fullName evidence="10">Carbohydrate-binding protein SusD</fullName>
    </recommendedName>
</protein>
<dbReference type="InterPro" id="IPR011990">
    <property type="entry name" value="TPR-like_helical_dom_sf"/>
</dbReference>
<comment type="similarity">
    <text evidence="2">Belongs to the SusD family.</text>
</comment>
<comment type="subcellular location">
    <subcellularLocation>
        <location evidence="1">Cell outer membrane</location>
    </subcellularLocation>
</comment>
<feature type="domain" description="RagB/SusD" evidence="6">
    <location>
        <begin position="383"/>
        <end position="610"/>
    </location>
</feature>
<dbReference type="InterPro" id="IPR033985">
    <property type="entry name" value="SusD-like_N"/>
</dbReference>
<evidence type="ECO:0008006" key="10">
    <source>
        <dbReference type="Google" id="ProtNLM"/>
    </source>
</evidence>
<evidence type="ECO:0000256" key="5">
    <source>
        <dbReference type="ARBA" id="ARBA00023237"/>
    </source>
</evidence>
<feature type="domain" description="SusD-like N-terminal" evidence="7">
    <location>
        <begin position="91"/>
        <end position="248"/>
    </location>
</feature>
<dbReference type="OrthoDB" id="5694214at2"/>
<accession>A0A1E5T8G4</accession>
<comment type="caution">
    <text evidence="8">The sequence shown here is derived from an EMBL/GenBank/DDBJ whole genome shotgun (WGS) entry which is preliminary data.</text>
</comment>
<keyword evidence="4" id="KW-0472">Membrane</keyword>
<dbReference type="SUPFAM" id="SSF48452">
    <property type="entry name" value="TPR-like"/>
    <property type="match status" value="1"/>
</dbReference>
<keyword evidence="3" id="KW-0732">Signal</keyword>
<dbReference type="InterPro" id="IPR012944">
    <property type="entry name" value="SusD_RagB_dom"/>
</dbReference>
<dbReference type="AlphaFoldDB" id="A0A1E5T8G4"/>
<organism evidence="8 9">
    <name type="scientific">Flavivirga aquatica</name>
    <dbReference type="NCBI Taxonomy" id="1849968"/>
    <lineage>
        <taxon>Bacteria</taxon>
        <taxon>Pseudomonadati</taxon>
        <taxon>Bacteroidota</taxon>
        <taxon>Flavobacteriia</taxon>
        <taxon>Flavobacteriales</taxon>
        <taxon>Flavobacteriaceae</taxon>
        <taxon>Flavivirga</taxon>
    </lineage>
</organism>
<dbReference type="RefSeq" id="WP_069830608.1">
    <property type="nucleotide sequence ID" value="NZ_MDJD01000046.1"/>
</dbReference>
<proteinExistence type="inferred from homology"/>
<gene>
    <name evidence="8" type="ORF">A8C32_16930</name>
</gene>
<reference evidence="8 9" key="1">
    <citation type="submission" date="2016-05" db="EMBL/GenBank/DDBJ databases">
        <title>Draft Genome Sequence of Algibacter sp. Strain SK-16 Isolated from the Surface Water of Aburatsubo Inlet.</title>
        <authorList>
            <person name="Wong S.-K."/>
            <person name="Yoshizawa S."/>
            <person name="Nakajima Y."/>
            <person name="Ogura Y."/>
            <person name="Tetsuya H."/>
            <person name="Hamasaki K."/>
        </authorList>
    </citation>
    <scope>NUCLEOTIDE SEQUENCE [LARGE SCALE GENOMIC DNA]</scope>
    <source>
        <strain evidence="8 9">SK-16</strain>
    </source>
</reference>
<dbReference type="GO" id="GO:0009279">
    <property type="term" value="C:cell outer membrane"/>
    <property type="evidence" value="ECO:0007669"/>
    <property type="project" value="UniProtKB-SubCell"/>
</dbReference>
<evidence type="ECO:0000256" key="4">
    <source>
        <dbReference type="ARBA" id="ARBA00023136"/>
    </source>
</evidence>
<evidence type="ECO:0000313" key="8">
    <source>
        <dbReference type="EMBL" id="OEK07663.1"/>
    </source>
</evidence>
<keyword evidence="5" id="KW-0998">Cell outer membrane</keyword>
<dbReference type="EMBL" id="MDJD01000046">
    <property type="protein sequence ID" value="OEK07663.1"/>
    <property type="molecule type" value="Genomic_DNA"/>
</dbReference>
<evidence type="ECO:0000256" key="2">
    <source>
        <dbReference type="ARBA" id="ARBA00006275"/>
    </source>
</evidence>
<evidence type="ECO:0000256" key="3">
    <source>
        <dbReference type="ARBA" id="ARBA00022729"/>
    </source>
</evidence>
<evidence type="ECO:0000256" key="1">
    <source>
        <dbReference type="ARBA" id="ARBA00004442"/>
    </source>
</evidence>
<sequence>MKNLKFLFIVLFIGSMTSCDDDYLTETNPSASPVAGYWNSLQRTDIGLAAAYNALLHKNILTINEEAWRSDMGWPGFGRPVPSSKGVELFIYNKAYSSSDGFIEGKWNACYTGIFRANQVIGALEILKENFLEGEFEAQEEEWTLQMAQARFIRGLLHFYLHTIYNKGSVIINDRLPITREDLELPFTPQEAVIELLKDLNQPLSSSQEVLNFFRADLTYAFNNLPAQYKNPSIDKGRATKGAAATILGTSHLYEEEYSQAMTFFDDIINNPEYGYELVNDMNLMFTTEGEFNKESILELNYTSDFNQDLSIWANNVLTNQYAVETVNNKGPLLPAWIIDAYKTEALDPSDERNFYNDPVNGRSIRNLPLRAAAMVAIVEDDLSTYYLDGTTPQKVRIGWNGWGFGVYKKYTNHDIYRSEDANPDPRGNRASAKNVVINRLAEVYLMQAECFIKTGDVPAALRLINAIRKRWGLELLGPLDSMWPDATYNLENYTADALMEHLMYLEKPLELSLEGNSIRWTDLRRWGVIKENFQRLSDKTFYAINYTFRKLDGTTANKNSSSIHNTLPSPAPGLRVVDYEYDDTNANYNPELHDYLPIPLGEILRNSNINL</sequence>
<dbReference type="Pfam" id="PF14322">
    <property type="entry name" value="SusD-like_3"/>
    <property type="match status" value="1"/>
</dbReference>
<dbReference type="STRING" id="1849968.A8C32_16930"/>